<evidence type="ECO:0000256" key="2">
    <source>
        <dbReference type="SAM" id="Phobius"/>
    </source>
</evidence>
<keyword evidence="2" id="KW-0472">Membrane</keyword>
<accession>A0ABD3XEL2</accession>
<keyword evidence="2" id="KW-1133">Transmembrane helix</keyword>
<protein>
    <submittedName>
        <fullName evidence="3">Uncharacterized protein</fullName>
    </submittedName>
</protein>
<gene>
    <name evidence="3" type="ORF">ACJMK2_029619</name>
</gene>
<keyword evidence="2" id="KW-0812">Transmembrane</keyword>
<dbReference type="Proteomes" id="UP001634394">
    <property type="component" value="Unassembled WGS sequence"/>
</dbReference>
<name>A0ABD3XEL2_SINWO</name>
<evidence type="ECO:0000313" key="3">
    <source>
        <dbReference type="EMBL" id="KAL3883345.1"/>
    </source>
</evidence>
<keyword evidence="4" id="KW-1185">Reference proteome</keyword>
<comment type="caution">
    <text evidence="3">The sequence shown here is derived from an EMBL/GenBank/DDBJ whole genome shotgun (WGS) entry which is preliminary data.</text>
</comment>
<sequence>MSTFLVTEASCSCTFSTSAQRIKVMTLRAPNYIGCGSAVDIKVGSSGLHIACLMSGTFVDMTRYKEGTLTFSTDQMFYDSNYCLVLEPDQGSSESITIKCIDPYLPTEPTINDDNVPTSIAPRMQTAAPSTIFVVPTSIVTPVKSTTALANSLPRDAVTNATNTKVLLALTVAMDVQPKNQTSTSTSVYTNNTEANTTEMEIASLHTVKTTAVTSIGTSTEAISVAPPLNSSNKEAYIMNRPVSNTERTISILDNVTGSDNETDSVLWTRSLSIDETANNGTSVLVMNVTVQAVSPVISSTSLPEYFTSEKLDSTFEMNITMDIQNETTSPFVAHSVKATSGTKTKGTTSTRYTVASTQPVQSTTYENPRIAANLTMNSTMSREILSPVSEMSHQETTTLSVPSNGPEFASQSSATYTSTIDNANETITMIQNEINITELLQSLTSGEITTHQIPNITDPATDSATKLKVPSTSVSISTEYGVTSVLLITTEVDVATQSHSIDGTSGTTTRTYASSFSESAKTGTMATVDSTTDTSVTNTKTATTAKQTKTTVTLESIVPVKPGEPVKFGIVKVTGGTKQITKVTQKQTTSKSVQVLPVTDTKVNATVFVSDQKDNETFFNRTVNILRYNKLVFIIVAIVIAIVLAVIAGLAISYRRKRNRKATISGRSTMSSHKNMSFDQKSSTDSTGQDLRGQTDAVTILMQNAPKVNPLPDVNHF</sequence>
<evidence type="ECO:0000313" key="4">
    <source>
        <dbReference type="Proteomes" id="UP001634394"/>
    </source>
</evidence>
<evidence type="ECO:0000256" key="1">
    <source>
        <dbReference type="SAM" id="MobiDB-lite"/>
    </source>
</evidence>
<feature type="compositionally biased region" description="Polar residues" evidence="1">
    <location>
        <begin position="666"/>
        <end position="690"/>
    </location>
</feature>
<feature type="transmembrane region" description="Helical" evidence="2">
    <location>
        <begin position="632"/>
        <end position="653"/>
    </location>
</feature>
<proteinExistence type="predicted"/>
<dbReference type="AlphaFoldDB" id="A0ABD3XEL2"/>
<feature type="region of interest" description="Disordered" evidence="1">
    <location>
        <begin position="662"/>
        <end position="692"/>
    </location>
</feature>
<reference evidence="3 4" key="1">
    <citation type="submission" date="2024-11" db="EMBL/GenBank/DDBJ databases">
        <title>Chromosome-level genome assembly of the freshwater bivalve Anodonta woodiana.</title>
        <authorList>
            <person name="Chen X."/>
        </authorList>
    </citation>
    <scope>NUCLEOTIDE SEQUENCE [LARGE SCALE GENOMIC DNA]</scope>
    <source>
        <strain evidence="3">MN2024</strain>
        <tissue evidence="3">Gills</tissue>
    </source>
</reference>
<organism evidence="3 4">
    <name type="scientific">Sinanodonta woodiana</name>
    <name type="common">Chinese pond mussel</name>
    <name type="synonym">Anodonta woodiana</name>
    <dbReference type="NCBI Taxonomy" id="1069815"/>
    <lineage>
        <taxon>Eukaryota</taxon>
        <taxon>Metazoa</taxon>
        <taxon>Spiralia</taxon>
        <taxon>Lophotrochozoa</taxon>
        <taxon>Mollusca</taxon>
        <taxon>Bivalvia</taxon>
        <taxon>Autobranchia</taxon>
        <taxon>Heteroconchia</taxon>
        <taxon>Palaeoheterodonta</taxon>
        <taxon>Unionida</taxon>
        <taxon>Unionoidea</taxon>
        <taxon>Unionidae</taxon>
        <taxon>Unioninae</taxon>
        <taxon>Sinanodonta</taxon>
    </lineage>
</organism>
<dbReference type="EMBL" id="JBJQND010000003">
    <property type="protein sequence ID" value="KAL3883345.1"/>
    <property type="molecule type" value="Genomic_DNA"/>
</dbReference>